<sequence>MDERRRYERFDTLNFVYYVLQDNDSILTQDIGRTLDASAEGLLIQTHEPLVAGLRLQLSLALADELLEARGTVIHVGAEQDGFYRSGVRLDDLDAHQQAQYQRFLQGFIAA</sequence>
<name>A0A1G6XLV5_9BACT</name>
<accession>A0A1G6XLV5</accession>
<dbReference type="RefSeq" id="WP_092075558.1">
    <property type="nucleotide sequence ID" value="NZ_CALFZY010000006.1"/>
</dbReference>
<dbReference type="SUPFAM" id="SSF141371">
    <property type="entry name" value="PilZ domain-like"/>
    <property type="match status" value="1"/>
</dbReference>
<organism evidence="2 3">
    <name type="scientific">Desulfuromonas thiophila</name>
    <dbReference type="NCBI Taxonomy" id="57664"/>
    <lineage>
        <taxon>Bacteria</taxon>
        <taxon>Pseudomonadati</taxon>
        <taxon>Thermodesulfobacteriota</taxon>
        <taxon>Desulfuromonadia</taxon>
        <taxon>Desulfuromonadales</taxon>
        <taxon>Desulfuromonadaceae</taxon>
        <taxon>Desulfuromonas</taxon>
    </lineage>
</organism>
<feature type="domain" description="PilZ" evidence="1">
    <location>
        <begin position="3"/>
        <end position="106"/>
    </location>
</feature>
<keyword evidence="3" id="KW-1185">Reference proteome</keyword>
<reference evidence="3" key="1">
    <citation type="submission" date="2016-10" db="EMBL/GenBank/DDBJ databases">
        <authorList>
            <person name="Varghese N."/>
            <person name="Submissions S."/>
        </authorList>
    </citation>
    <scope>NUCLEOTIDE SEQUENCE [LARGE SCALE GENOMIC DNA]</scope>
    <source>
        <strain evidence="3">DSM 8987</strain>
    </source>
</reference>
<dbReference type="EMBL" id="FNAQ01000001">
    <property type="protein sequence ID" value="SDD79178.1"/>
    <property type="molecule type" value="Genomic_DNA"/>
</dbReference>
<dbReference type="Gene3D" id="2.40.10.220">
    <property type="entry name" value="predicted glycosyltransferase like domains"/>
    <property type="match status" value="1"/>
</dbReference>
<dbReference type="Proteomes" id="UP000243205">
    <property type="component" value="Unassembled WGS sequence"/>
</dbReference>
<evidence type="ECO:0000259" key="1">
    <source>
        <dbReference type="Pfam" id="PF07238"/>
    </source>
</evidence>
<dbReference type="AlphaFoldDB" id="A0A1G6XLV5"/>
<evidence type="ECO:0000313" key="3">
    <source>
        <dbReference type="Proteomes" id="UP000243205"/>
    </source>
</evidence>
<evidence type="ECO:0000313" key="2">
    <source>
        <dbReference type="EMBL" id="SDD79178.1"/>
    </source>
</evidence>
<dbReference type="Pfam" id="PF07238">
    <property type="entry name" value="PilZ"/>
    <property type="match status" value="1"/>
</dbReference>
<dbReference type="GO" id="GO:0035438">
    <property type="term" value="F:cyclic-di-GMP binding"/>
    <property type="evidence" value="ECO:0007669"/>
    <property type="project" value="InterPro"/>
</dbReference>
<protein>
    <submittedName>
        <fullName evidence="2">PilZ domain-containing protein</fullName>
    </submittedName>
</protein>
<gene>
    <name evidence="2" type="ORF">SAMN05661003_101318</name>
</gene>
<dbReference type="OrthoDB" id="22298at69541"/>
<dbReference type="InterPro" id="IPR009875">
    <property type="entry name" value="PilZ_domain"/>
</dbReference>
<dbReference type="STRING" id="57664.SAMN05661003_101318"/>
<proteinExistence type="predicted"/>